<feature type="transmembrane region" description="Helical" evidence="17">
    <location>
        <begin position="191"/>
        <end position="208"/>
    </location>
</feature>
<evidence type="ECO:0000256" key="9">
    <source>
        <dbReference type="ARBA" id="ARBA00022692"/>
    </source>
</evidence>
<feature type="transmembrane region" description="Helical" evidence="17">
    <location>
        <begin position="467"/>
        <end position="491"/>
    </location>
</feature>
<keyword evidence="13 17" id="KW-0472">Membrane</keyword>
<dbReference type="PANTHER" id="PTHR13872:SF1">
    <property type="entry name" value="DOLICHYL-DIPHOSPHOOLIGOSACCHARIDE--PROTEIN GLYCOSYLTRANSFERASE SUBUNIT STT3B"/>
    <property type="match status" value="1"/>
</dbReference>
<feature type="transmembrane region" description="Helical" evidence="17">
    <location>
        <begin position="257"/>
        <end position="276"/>
    </location>
</feature>
<comment type="subcellular location">
    <subcellularLocation>
        <location evidence="3">Endomembrane system</location>
        <topology evidence="3">Multi-pass membrane protein</topology>
    </subcellularLocation>
</comment>
<evidence type="ECO:0000313" key="20">
    <source>
        <dbReference type="EMBL" id="AYU82912.1"/>
    </source>
</evidence>
<dbReference type="InterPro" id="IPR048999">
    <property type="entry name" value="STT3-PglB_core"/>
</dbReference>
<dbReference type="InterPro" id="IPR048307">
    <property type="entry name" value="STT3_N"/>
</dbReference>
<name>A0A3Q8IHT0_LEIDO</name>
<evidence type="ECO:0000256" key="15">
    <source>
        <dbReference type="ARBA" id="ARBA00048829"/>
    </source>
</evidence>
<reference evidence="20 21" key="1">
    <citation type="journal article" date="2018" name="Sci. Rep.">
        <title>A complete Leishmania donovani reference genome identifies novel genetic variations associated with virulence.</title>
        <authorList>
            <person name="Lypaczewski P."/>
            <person name="Hoshizaki J."/>
            <person name="Zhang W.-W."/>
            <person name="McCall L.-I."/>
            <person name="Torcivia-Rodriguez J."/>
            <person name="Simonyan V."/>
            <person name="Kaur A."/>
            <person name="Dewar K."/>
            <person name="Matlashewski G."/>
        </authorList>
    </citation>
    <scope>NUCLEOTIDE SEQUENCE [LARGE SCALE GENOMIC DNA]</scope>
    <source>
        <strain evidence="20 21">LdCL</strain>
    </source>
</reference>
<evidence type="ECO:0000256" key="8">
    <source>
        <dbReference type="ARBA" id="ARBA00022679"/>
    </source>
</evidence>
<evidence type="ECO:0000256" key="12">
    <source>
        <dbReference type="ARBA" id="ARBA00022989"/>
    </source>
</evidence>
<keyword evidence="12 17" id="KW-1133">Transmembrane helix</keyword>
<keyword evidence="8 20" id="KW-0808">Transferase</keyword>
<accession>A0A3Q8IHT0</accession>
<dbReference type="VEuPathDB" id="TriTrypDB:LdCL_350016200"/>
<comment type="cofactor">
    <cofactor evidence="1">
        <name>Mn(2+)</name>
        <dbReference type="ChEBI" id="CHEBI:29035"/>
    </cofactor>
</comment>
<dbReference type="Gene3D" id="3.40.50.12610">
    <property type="match status" value="1"/>
</dbReference>
<feature type="transmembrane region" description="Helical" evidence="17">
    <location>
        <begin position="164"/>
        <end position="185"/>
    </location>
</feature>
<dbReference type="InterPro" id="IPR003674">
    <property type="entry name" value="Oligo_trans_STT3"/>
</dbReference>
<dbReference type="FunFam" id="3.40.50.12610:FF:000003">
    <property type="entry name" value="Oligosaccharyl transferase-like protein"/>
    <property type="match status" value="1"/>
</dbReference>
<feature type="transmembrane region" description="Helical" evidence="17">
    <location>
        <begin position="361"/>
        <end position="382"/>
    </location>
</feature>
<keyword evidence="11" id="KW-0460">Magnesium</keyword>
<dbReference type="EC" id="2.4.99.18" evidence="6"/>
<evidence type="ECO:0000256" key="13">
    <source>
        <dbReference type="ARBA" id="ARBA00023136"/>
    </source>
</evidence>
<feature type="domain" description="STT3/PglB/AglB core" evidence="19">
    <location>
        <begin position="643"/>
        <end position="698"/>
    </location>
</feature>
<evidence type="ECO:0000313" key="21">
    <source>
        <dbReference type="Proteomes" id="UP000274082"/>
    </source>
</evidence>
<evidence type="ECO:0000256" key="5">
    <source>
        <dbReference type="ARBA" id="ARBA00010810"/>
    </source>
</evidence>
<evidence type="ECO:0000256" key="2">
    <source>
        <dbReference type="ARBA" id="ARBA00001946"/>
    </source>
</evidence>
<evidence type="ECO:0000256" key="7">
    <source>
        <dbReference type="ARBA" id="ARBA00022676"/>
    </source>
</evidence>
<feature type="region of interest" description="Disordered" evidence="16">
    <location>
        <begin position="515"/>
        <end position="549"/>
    </location>
</feature>
<evidence type="ECO:0000256" key="6">
    <source>
        <dbReference type="ARBA" id="ARBA00012605"/>
    </source>
</evidence>
<evidence type="ECO:0000256" key="1">
    <source>
        <dbReference type="ARBA" id="ARBA00001936"/>
    </source>
</evidence>
<comment type="catalytic activity">
    <reaction evidence="15">
        <text>a di-trans,poly-cis-dolichyl diphosphooligosaccharide + L-asparaginyl-[protein] = N(4)-(oligosaccharide-(1-&gt;4)-N-acetyl-beta-D-glucosaminyl-(1-&gt;4)-N-acetyl-beta-D-glucosaminyl)-L-asparaginyl-[protein] + a di-trans,poly-cis-dolichyl diphosphate + H(+)</text>
        <dbReference type="Rhea" id="RHEA:22980"/>
        <dbReference type="Rhea" id="RHEA-COMP:12804"/>
        <dbReference type="Rhea" id="RHEA-COMP:12805"/>
        <dbReference type="Rhea" id="RHEA-COMP:19506"/>
        <dbReference type="Rhea" id="RHEA-COMP:19509"/>
        <dbReference type="ChEBI" id="CHEBI:15378"/>
        <dbReference type="ChEBI" id="CHEBI:50347"/>
        <dbReference type="ChEBI" id="CHEBI:57497"/>
        <dbReference type="ChEBI" id="CHEBI:57570"/>
        <dbReference type="ChEBI" id="CHEBI:132529"/>
        <dbReference type="EC" id="2.4.99.18"/>
    </reaction>
</comment>
<evidence type="ECO:0000259" key="19">
    <source>
        <dbReference type="Pfam" id="PF21436"/>
    </source>
</evidence>
<comment type="pathway">
    <text evidence="4">Protein modification; protein glycosylation.</text>
</comment>
<dbReference type="GO" id="GO:0016020">
    <property type="term" value="C:membrane"/>
    <property type="evidence" value="ECO:0007669"/>
    <property type="project" value="InterPro"/>
</dbReference>
<evidence type="ECO:0000259" key="18">
    <source>
        <dbReference type="Pfam" id="PF02516"/>
    </source>
</evidence>
<evidence type="ECO:0000256" key="16">
    <source>
        <dbReference type="SAM" id="MobiDB-lite"/>
    </source>
</evidence>
<dbReference type="VEuPathDB" id="TriTrypDB:LDHU3_35.1470"/>
<dbReference type="UniPathway" id="UPA00378"/>
<keyword evidence="7" id="KW-0328">Glycosyltransferase</keyword>
<feature type="transmembrane region" description="Helical" evidence="17">
    <location>
        <begin position="445"/>
        <end position="461"/>
    </location>
</feature>
<dbReference type="EMBL" id="CP029534">
    <property type="protein sequence ID" value="AYU82912.1"/>
    <property type="molecule type" value="Genomic_DNA"/>
</dbReference>
<feature type="compositionally biased region" description="Polar residues" evidence="16">
    <location>
        <begin position="16"/>
        <end position="33"/>
    </location>
</feature>
<feature type="domain" description="Oligosaccharyl transferase STT3 N-terminal" evidence="18">
    <location>
        <begin position="79"/>
        <end position="470"/>
    </location>
</feature>
<comment type="similarity">
    <text evidence="5">Belongs to the STT3 family.</text>
</comment>
<evidence type="ECO:0000256" key="3">
    <source>
        <dbReference type="ARBA" id="ARBA00004127"/>
    </source>
</evidence>
<feature type="region of interest" description="Disordered" evidence="16">
    <location>
        <begin position="1"/>
        <end position="41"/>
    </location>
</feature>
<dbReference type="AlphaFoldDB" id="A0A3Q8IHT0"/>
<dbReference type="Pfam" id="PF21436">
    <property type="entry name" value="STT3-PglB_core"/>
    <property type="match status" value="1"/>
</dbReference>
<proteinExistence type="inferred from homology"/>
<keyword evidence="14" id="KW-0464">Manganese</keyword>
<feature type="transmembrane region" description="Helical" evidence="17">
    <location>
        <begin position="575"/>
        <end position="595"/>
    </location>
</feature>
<evidence type="ECO:0000256" key="17">
    <source>
        <dbReference type="SAM" id="Phobius"/>
    </source>
</evidence>
<evidence type="ECO:0000256" key="4">
    <source>
        <dbReference type="ARBA" id="ARBA00004922"/>
    </source>
</evidence>
<evidence type="ECO:0000256" key="14">
    <source>
        <dbReference type="ARBA" id="ARBA00023211"/>
    </source>
</evidence>
<dbReference type="Pfam" id="PF02516">
    <property type="entry name" value="STT3"/>
    <property type="match status" value="1"/>
</dbReference>
<dbReference type="Proteomes" id="UP000274082">
    <property type="component" value="Chromosome 35"/>
</dbReference>
<dbReference type="GO" id="GO:0046872">
    <property type="term" value="F:metal ion binding"/>
    <property type="evidence" value="ECO:0007669"/>
    <property type="project" value="UniProtKB-KW"/>
</dbReference>
<keyword evidence="9 17" id="KW-0812">Transmembrane</keyword>
<keyword evidence="10" id="KW-0479">Metal-binding</keyword>
<protein>
    <recommendedName>
        <fullName evidence="6">dolichyl-diphosphooligosaccharide--protein glycotransferase</fullName>
        <ecNumber evidence="6">2.4.99.18</ecNumber>
    </recommendedName>
</protein>
<feature type="transmembrane region" description="Helical" evidence="17">
    <location>
        <begin position="220"/>
        <end position="237"/>
    </location>
</feature>
<dbReference type="GO" id="GO:0012505">
    <property type="term" value="C:endomembrane system"/>
    <property type="evidence" value="ECO:0007669"/>
    <property type="project" value="UniProtKB-SubCell"/>
</dbReference>
<feature type="transmembrane region" description="Helical" evidence="17">
    <location>
        <begin position="297"/>
        <end position="317"/>
    </location>
</feature>
<dbReference type="VEuPathDB" id="TriTrypDB:LdBPK_351160.1"/>
<dbReference type="PANTHER" id="PTHR13872">
    <property type="entry name" value="DOLICHYL-DIPHOSPHOOLIGOSACCHARIDE--PROTEIN GLYCOSYLTRANSFERASE SUBUNIT"/>
    <property type="match status" value="1"/>
</dbReference>
<evidence type="ECO:0000256" key="11">
    <source>
        <dbReference type="ARBA" id="ARBA00022842"/>
    </source>
</evidence>
<keyword evidence="21" id="KW-1185">Reference proteome</keyword>
<dbReference type="OrthoDB" id="10261066at2759"/>
<feature type="transmembrane region" description="Helical" evidence="17">
    <location>
        <begin position="323"/>
        <end position="341"/>
    </location>
</feature>
<organism evidence="20 21">
    <name type="scientific">Leishmania donovani</name>
    <dbReference type="NCBI Taxonomy" id="5661"/>
    <lineage>
        <taxon>Eukaryota</taxon>
        <taxon>Discoba</taxon>
        <taxon>Euglenozoa</taxon>
        <taxon>Kinetoplastea</taxon>
        <taxon>Metakinetoplastina</taxon>
        <taxon>Trypanosomatida</taxon>
        <taxon>Trypanosomatidae</taxon>
        <taxon>Leishmaniinae</taxon>
        <taxon>Leishmania</taxon>
    </lineage>
</organism>
<comment type="cofactor">
    <cofactor evidence="2">
        <name>Mg(2+)</name>
        <dbReference type="ChEBI" id="CHEBI:18420"/>
    </cofactor>
</comment>
<dbReference type="GO" id="GO:0004579">
    <property type="term" value="F:dolichyl-diphosphooligosaccharide-protein glycotransferase activity"/>
    <property type="evidence" value="ECO:0007669"/>
    <property type="project" value="UniProtKB-EC"/>
</dbReference>
<feature type="transmembrane region" description="Helical" evidence="17">
    <location>
        <begin position="415"/>
        <end position="433"/>
    </location>
</feature>
<gene>
    <name evidence="20" type="ORF">LdCL_350016200</name>
</gene>
<evidence type="ECO:0000256" key="10">
    <source>
        <dbReference type="ARBA" id="ARBA00022723"/>
    </source>
</evidence>
<sequence length="863" mass="96236">MPAKNQHKGGGDGNPDPTSTPEAASTNVTSTNDGAAVDSSVPPSGETYLFHCRAAPYSKLWYAFKGIMAVLILCALRSAYQVRLLSVQIYGYLIHEFDPWFNYRAAEYMSTHGWSAFFSWFDYMSWYPLGRPVGSTTYPGLQLTAVAIHRALAAAGMPMSLNNVCVLMPAWFGAIATATLALIAFEVSESICMAAWAALSFSIIPAHLMRSMAGEFDNECIAVAAMLLTFYCWVRSLRTRSSWPIGVLTGVAYGYMVAAWGGYIFVLNMVAMHAGISSMVDWARNTYNPSLLRAYTLFYVVGTAIAVCVPPVGMSPFKSLEQLGALLVLLFLCGLQACEVFRARVGVEVRSRANFKIRVRVFSVMAGVAALAIAVLAPTGYFGPLSVRVRALFVEHTRTGNPLVDSVAEHHPADALAYLNYLHIVYFMWIFSFPVQLILPSRNQYAVLFVFVYSFMAYYFSTRMVRLLILAGPAACLGASEVGGTLMEWCFQQLFWDDGMRTADMVAAGDMPYQKQDHASRGAGARQKQQKQKPRQVFARDSSTSSEERPYRTLIPVDFRRDAQMNRWSAGKTNAALIVALTIGVLLPIAFVFHFSCVSSAYSFAGPRIVFQTQLRTGEQVIVKDYLEAYEWLRDNTPEDARILAWWDYGYQITGIGNRTSLADGNTWNHEHIATIGKMLTSPVAEAHSLVRHMADYVLIWAGQSGDLMKSPHMARIGNSVYHDICPHDPLCQQFGFYRNDYSRPTPMMRASLLYNLHEVGKTKGVKVDPSLFQEVYSSKYGLVRVFKVMNVSEESKEWVADPANRVCHPPGSWICPGQYPPAKEIQEMLAHRVPFDQVGKDKKDKEAYHKAYMERSRTLGEV</sequence>